<dbReference type="OrthoDB" id="9909172at2"/>
<evidence type="ECO:0000313" key="2">
    <source>
        <dbReference type="Proteomes" id="UP000186102"/>
    </source>
</evidence>
<comment type="caution">
    <text evidence="1">The sequence shown here is derived from an EMBL/GenBank/DDBJ whole genome shotgun (WGS) entry which is preliminary data.</text>
</comment>
<accession>A0A1Q8QL15</accession>
<evidence type="ECO:0000313" key="1">
    <source>
        <dbReference type="EMBL" id="OLN28027.1"/>
    </source>
</evidence>
<reference evidence="1" key="1">
    <citation type="submission" date="2016-09" db="EMBL/GenBank/DDBJ databases">
        <title>Complete genome of Desulfosporosinus sp. OL.</title>
        <authorList>
            <person name="Mardanov A."/>
            <person name="Beletsky A."/>
            <person name="Panova A."/>
            <person name="Karnachuk O."/>
            <person name="Ravin N."/>
        </authorList>
    </citation>
    <scope>NUCLEOTIDE SEQUENCE [LARGE SCALE GENOMIC DNA]</scope>
    <source>
        <strain evidence="1">OL</strain>
    </source>
</reference>
<dbReference type="AlphaFoldDB" id="A0A1Q8QL15"/>
<organism evidence="1 2">
    <name type="scientific">Desulfosporosinus metallidurans</name>
    <dbReference type="NCBI Taxonomy" id="1888891"/>
    <lineage>
        <taxon>Bacteria</taxon>
        <taxon>Bacillati</taxon>
        <taxon>Bacillota</taxon>
        <taxon>Clostridia</taxon>
        <taxon>Eubacteriales</taxon>
        <taxon>Desulfitobacteriaceae</taxon>
        <taxon>Desulfosporosinus</taxon>
    </lineage>
</organism>
<sequence length="59" mass="6889">MKRLESLRVERERVIMTLEKESKNRVKLLIKLMDVDDEIEEILASELKSLSFGLVNNSV</sequence>
<dbReference type="EMBL" id="MLBF01000048">
    <property type="protein sequence ID" value="OLN28027.1"/>
    <property type="molecule type" value="Genomic_DNA"/>
</dbReference>
<protein>
    <submittedName>
        <fullName evidence="1">Uncharacterized protein</fullName>
    </submittedName>
</protein>
<keyword evidence="2" id="KW-1185">Reference proteome</keyword>
<dbReference type="Proteomes" id="UP000186102">
    <property type="component" value="Unassembled WGS sequence"/>
</dbReference>
<dbReference type="RefSeq" id="WP_075366645.1">
    <property type="nucleotide sequence ID" value="NZ_MLBF01000048.1"/>
</dbReference>
<dbReference type="STRING" id="1888891.DSOL_4284"/>
<gene>
    <name evidence="1" type="ORF">DSOL_4284</name>
</gene>
<proteinExistence type="predicted"/>
<name>A0A1Q8QL15_9FIRM</name>